<organism evidence="1 2">
    <name type="scientific">Leptotrombidium deliense</name>
    <dbReference type="NCBI Taxonomy" id="299467"/>
    <lineage>
        <taxon>Eukaryota</taxon>
        <taxon>Metazoa</taxon>
        <taxon>Ecdysozoa</taxon>
        <taxon>Arthropoda</taxon>
        <taxon>Chelicerata</taxon>
        <taxon>Arachnida</taxon>
        <taxon>Acari</taxon>
        <taxon>Acariformes</taxon>
        <taxon>Trombidiformes</taxon>
        <taxon>Prostigmata</taxon>
        <taxon>Anystina</taxon>
        <taxon>Parasitengona</taxon>
        <taxon>Trombiculoidea</taxon>
        <taxon>Trombiculidae</taxon>
        <taxon>Leptotrombidium</taxon>
    </lineage>
</organism>
<protein>
    <submittedName>
        <fullName evidence="1">Uncharacterized protein</fullName>
    </submittedName>
</protein>
<dbReference type="VEuPathDB" id="VectorBase:LDEU010450"/>
<name>A0A443S229_9ACAR</name>
<gene>
    <name evidence="1" type="ORF">B4U80_01373</name>
</gene>
<sequence>MWSQRVLERMWYNVSENVLELVDEFSMHTAMRSRMFLLSRFC</sequence>
<keyword evidence="2" id="KW-1185">Reference proteome</keyword>
<dbReference type="AlphaFoldDB" id="A0A443S229"/>
<dbReference type="EMBL" id="NCKV01011621">
    <property type="protein sequence ID" value="RWS21590.1"/>
    <property type="molecule type" value="Genomic_DNA"/>
</dbReference>
<evidence type="ECO:0000313" key="2">
    <source>
        <dbReference type="Proteomes" id="UP000288716"/>
    </source>
</evidence>
<proteinExistence type="predicted"/>
<accession>A0A443S229</accession>
<dbReference type="Proteomes" id="UP000288716">
    <property type="component" value="Unassembled WGS sequence"/>
</dbReference>
<reference evidence="1 2" key="1">
    <citation type="journal article" date="2018" name="Gigascience">
        <title>Genomes of trombidid mites reveal novel predicted allergens and laterally-transferred genes associated with secondary metabolism.</title>
        <authorList>
            <person name="Dong X."/>
            <person name="Chaisiri K."/>
            <person name="Xia D."/>
            <person name="Armstrong S.D."/>
            <person name="Fang Y."/>
            <person name="Donnelly M.J."/>
            <person name="Kadowaki T."/>
            <person name="McGarry J.W."/>
            <person name="Darby A.C."/>
            <person name="Makepeace B.L."/>
        </authorList>
    </citation>
    <scope>NUCLEOTIDE SEQUENCE [LARGE SCALE GENOMIC DNA]</scope>
    <source>
        <strain evidence="1">UoL-UT</strain>
    </source>
</reference>
<evidence type="ECO:0000313" key="1">
    <source>
        <dbReference type="EMBL" id="RWS21590.1"/>
    </source>
</evidence>
<comment type="caution">
    <text evidence="1">The sequence shown here is derived from an EMBL/GenBank/DDBJ whole genome shotgun (WGS) entry which is preliminary data.</text>
</comment>